<dbReference type="PANTHER" id="PTHR19432:SF35">
    <property type="entry name" value="SOLUTE CARRIER FAMILY 45 MEMBER 3 ISOFORM X1"/>
    <property type="match status" value="1"/>
</dbReference>
<evidence type="ECO:0000256" key="1">
    <source>
        <dbReference type="ARBA" id="ARBA00004141"/>
    </source>
</evidence>
<keyword evidence="5 7" id="KW-0472">Membrane</keyword>
<name>A0A2K1QKP4_9PEZI</name>
<feature type="transmembrane region" description="Helical" evidence="7">
    <location>
        <begin position="297"/>
        <end position="319"/>
    </location>
</feature>
<feature type="transmembrane region" description="Helical" evidence="7">
    <location>
        <begin position="627"/>
        <end position="645"/>
    </location>
</feature>
<keyword evidence="9" id="KW-1185">Reference proteome</keyword>
<evidence type="ECO:0000256" key="3">
    <source>
        <dbReference type="ARBA" id="ARBA00022692"/>
    </source>
</evidence>
<feature type="compositionally biased region" description="Acidic residues" evidence="6">
    <location>
        <begin position="93"/>
        <end position="104"/>
    </location>
</feature>
<keyword evidence="3 7" id="KW-0812">Transmembrane</keyword>
<comment type="subcellular location">
    <subcellularLocation>
        <location evidence="1">Membrane</location>
        <topology evidence="1">Multi-pass membrane protein</topology>
    </subcellularLocation>
</comment>
<protein>
    <submittedName>
        <fullName evidence="8">Proteinral alpha-glucoside permease</fullName>
    </submittedName>
</protein>
<evidence type="ECO:0000313" key="8">
    <source>
        <dbReference type="EMBL" id="PNS15449.1"/>
    </source>
</evidence>
<feature type="transmembrane region" description="Helical" evidence="7">
    <location>
        <begin position="527"/>
        <end position="548"/>
    </location>
</feature>
<dbReference type="InterPro" id="IPR011701">
    <property type="entry name" value="MFS"/>
</dbReference>
<evidence type="ECO:0000313" key="9">
    <source>
        <dbReference type="Proteomes" id="UP000243797"/>
    </source>
</evidence>
<feature type="transmembrane region" description="Helical" evidence="7">
    <location>
        <begin position="222"/>
        <end position="244"/>
    </location>
</feature>
<keyword evidence="2" id="KW-0813">Transport</keyword>
<sequence length="653" mass="71681">MAKDRGQDHGSPASDSPVTSPVASPRKRPPPAGLNISFSPSRERPSFSGSLDFKGANKPVDQLRKDVDENSPLIAPARRADDGYISPLFSPGSEDESEEWEEGEQQETRSTWYLILLTIAIGGLQICWSVELAYGSPYLLSLGLSKSLLAFVWIAGPLSGTLVQPYVGMRSDRSRIPWGRRRPFMIGGAIATILSLFCLAWAREIVVTMLGLFGVDREAEVVNTVAIIFAVLIIYILDFAINVIQAAVRAFIVDNAPPHQQNDANAWASRLSGVGNILGYISGYVDLPQILPWFGNTQFKVLCVIACLALGITVALSCISIKERDPRLDGEASLHKDGIIAFFTDLYYAMRRLPPQIKKVCQVQFFAWIGWFPFLFYTTTFIAEIYADPFFKANPNLSPSEINEIWGRGTRLASFSLLIFAITTFCSSVFLPLFVQPTFRAPGPPPKTPMTPGAIATPGSFAGDGYFSSRPARRNRRPRLERIMAKLPSLRIPHLTLRRLYIISHILFTLATWSTMFITTTKAATCLVAFIGVPWAVSNWAPYALIAAEISKRDAIRHHRIRPDPDDVDAQLIAEGEDPANGADQAGIVLGIHNVAIAAPQVIATLVSSVIFRFLQKPRGVPGDDSVGWVLRFGGLAAIGAAVLARRINEERS</sequence>
<feature type="transmembrane region" description="Helical" evidence="7">
    <location>
        <begin position="412"/>
        <end position="435"/>
    </location>
</feature>
<dbReference type="AlphaFoldDB" id="A0A2K1QKP4"/>
<evidence type="ECO:0000256" key="6">
    <source>
        <dbReference type="SAM" id="MobiDB-lite"/>
    </source>
</evidence>
<dbReference type="GO" id="GO:0005886">
    <property type="term" value="C:plasma membrane"/>
    <property type="evidence" value="ECO:0007669"/>
    <property type="project" value="TreeGrafter"/>
</dbReference>
<comment type="caution">
    <text evidence="8">The sequence shown here is derived from an EMBL/GenBank/DDBJ whole genome shotgun (WGS) entry which is preliminary data.</text>
</comment>
<evidence type="ECO:0000256" key="2">
    <source>
        <dbReference type="ARBA" id="ARBA00022448"/>
    </source>
</evidence>
<dbReference type="OrthoDB" id="28755at2759"/>
<dbReference type="Pfam" id="PF07690">
    <property type="entry name" value="MFS_1"/>
    <property type="match status" value="1"/>
</dbReference>
<keyword evidence="4 7" id="KW-1133">Transmembrane helix</keyword>
<dbReference type="InParanoid" id="A0A2K1QKP4"/>
<reference evidence="8 9" key="1">
    <citation type="submission" date="2017-06" db="EMBL/GenBank/DDBJ databases">
        <title>Draft genome sequence of a variant of Elsinoe murrayae.</title>
        <authorList>
            <person name="Cheng Q."/>
        </authorList>
    </citation>
    <scope>NUCLEOTIDE SEQUENCE [LARGE SCALE GENOMIC DNA]</scope>
    <source>
        <strain evidence="8 9">CQ-2017a</strain>
    </source>
</reference>
<gene>
    <name evidence="8" type="ORF">CAC42_708</name>
</gene>
<proteinExistence type="predicted"/>
<evidence type="ECO:0000256" key="5">
    <source>
        <dbReference type="ARBA" id="ARBA00023136"/>
    </source>
</evidence>
<evidence type="ECO:0000256" key="7">
    <source>
        <dbReference type="SAM" id="Phobius"/>
    </source>
</evidence>
<feature type="region of interest" description="Disordered" evidence="6">
    <location>
        <begin position="1"/>
        <end position="104"/>
    </location>
</feature>
<dbReference type="PANTHER" id="PTHR19432">
    <property type="entry name" value="SUGAR TRANSPORTER"/>
    <property type="match status" value="1"/>
</dbReference>
<dbReference type="Proteomes" id="UP000243797">
    <property type="component" value="Unassembled WGS sequence"/>
</dbReference>
<feature type="transmembrane region" description="Helical" evidence="7">
    <location>
        <begin position="500"/>
        <end position="521"/>
    </location>
</feature>
<accession>A0A2K1QKP4</accession>
<dbReference type="SUPFAM" id="SSF103473">
    <property type="entry name" value="MFS general substrate transporter"/>
    <property type="match status" value="1"/>
</dbReference>
<feature type="compositionally biased region" description="Polar residues" evidence="6">
    <location>
        <begin position="13"/>
        <end position="22"/>
    </location>
</feature>
<dbReference type="EMBL" id="NKHZ01000070">
    <property type="protein sequence ID" value="PNS15449.1"/>
    <property type="molecule type" value="Genomic_DNA"/>
</dbReference>
<feature type="transmembrane region" description="Helical" evidence="7">
    <location>
        <begin position="112"/>
        <end position="134"/>
    </location>
</feature>
<dbReference type="InterPro" id="IPR036259">
    <property type="entry name" value="MFS_trans_sf"/>
</dbReference>
<dbReference type="GO" id="GO:0008506">
    <property type="term" value="F:sucrose:proton symporter activity"/>
    <property type="evidence" value="ECO:0007669"/>
    <property type="project" value="TreeGrafter"/>
</dbReference>
<feature type="transmembrane region" description="Helical" evidence="7">
    <location>
        <begin position="365"/>
        <end position="387"/>
    </location>
</feature>
<organism evidence="8 9">
    <name type="scientific">Sphaceloma murrayae</name>
    <dbReference type="NCBI Taxonomy" id="2082308"/>
    <lineage>
        <taxon>Eukaryota</taxon>
        <taxon>Fungi</taxon>
        <taxon>Dikarya</taxon>
        <taxon>Ascomycota</taxon>
        <taxon>Pezizomycotina</taxon>
        <taxon>Dothideomycetes</taxon>
        <taxon>Dothideomycetidae</taxon>
        <taxon>Myriangiales</taxon>
        <taxon>Elsinoaceae</taxon>
        <taxon>Sphaceloma</taxon>
    </lineage>
</organism>
<evidence type="ECO:0000256" key="4">
    <source>
        <dbReference type="ARBA" id="ARBA00022989"/>
    </source>
</evidence>
<dbReference type="Gene3D" id="1.20.1250.20">
    <property type="entry name" value="MFS general substrate transporter like domains"/>
    <property type="match status" value="1"/>
</dbReference>
<feature type="transmembrane region" description="Helical" evidence="7">
    <location>
        <begin position="184"/>
        <end position="202"/>
    </location>
</feature>
<feature type="transmembrane region" description="Helical" evidence="7">
    <location>
        <begin position="595"/>
        <end position="615"/>
    </location>
</feature>
<feature type="transmembrane region" description="Helical" evidence="7">
    <location>
        <begin position="264"/>
        <end position="285"/>
    </location>
</feature>
<feature type="transmembrane region" description="Helical" evidence="7">
    <location>
        <begin position="140"/>
        <end position="163"/>
    </location>
</feature>